<dbReference type="STRING" id="688.A6E04_09860"/>
<evidence type="ECO:0000313" key="3">
    <source>
        <dbReference type="Proteomes" id="UP000093523"/>
    </source>
</evidence>
<sequence length="141" mass="16049">MLKQRLFERLLAGNVSMNTSVSVMTLTESIKNHVTQLLSTRQGDAKIRPDLGLPDLNISHMTPHDAILHIKREVERVISQYETRVINTKVNYLGNINSPIHLYFEINGDILLNNQLTPISFNTYAQKVNTKPYSYEIQGLA</sequence>
<dbReference type="OrthoDB" id="6399624at2"/>
<dbReference type="RefSeq" id="WP_017020645.1">
    <property type="nucleotide sequence ID" value="NZ_CAWMPN010000008.1"/>
</dbReference>
<accession>A0A1B9P1F8</accession>
<dbReference type="EMBL" id="MAJU01000008">
    <property type="protein sequence ID" value="OCH22145.1"/>
    <property type="molecule type" value="Genomic_DNA"/>
</dbReference>
<evidence type="ECO:0000259" key="1">
    <source>
        <dbReference type="Pfam" id="PF04965"/>
    </source>
</evidence>
<dbReference type="SUPFAM" id="SSF160719">
    <property type="entry name" value="gpW/gp25-like"/>
    <property type="match status" value="1"/>
</dbReference>
<dbReference type="AlphaFoldDB" id="A0A1B9P1F8"/>
<dbReference type="PANTHER" id="PTHR38595:SF2">
    <property type="entry name" value="TYPE VI SECRETION SYSTEM BASEPLATE SUBUNIT TSSE"/>
    <property type="match status" value="1"/>
</dbReference>
<name>A0A1B9P1F8_ALILO</name>
<dbReference type="InterPro" id="IPR007048">
    <property type="entry name" value="IraD/Gp25-like"/>
</dbReference>
<comment type="caution">
    <text evidence="2">The sequence shown here is derived from an EMBL/GenBank/DDBJ whole genome shotgun (WGS) entry which is preliminary data.</text>
</comment>
<organism evidence="2 3">
    <name type="scientific">Aliivibrio logei</name>
    <name type="common">Vibrio logei</name>
    <dbReference type="NCBI Taxonomy" id="688"/>
    <lineage>
        <taxon>Bacteria</taxon>
        <taxon>Pseudomonadati</taxon>
        <taxon>Pseudomonadota</taxon>
        <taxon>Gammaproteobacteria</taxon>
        <taxon>Vibrionales</taxon>
        <taxon>Vibrionaceae</taxon>
        <taxon>Aliivibrio</taxon>
    </lineage>
</organism>
<dbReference type="Proteomes" id="UP000093523">
    <property type="component" value="Unassembled WGS sequence"/>
</dbReference>
<evidence type="ECO:0000313" key="2">
    <source>
        <dbReference type="EMBL" id="OCH22145.1"/>
    </source>
</evidence>
<proteinExistence type="predicted"/>
<dbReference type="PANTHER" id="PTHR38595">
    <property type="entry name" value="CYTOPLASMIC PROTEIN-RELATED"/>
    <property type="match status" value="1"/>
</dbReference>
<dbReference type="Pfam" id="PF04965">
    <property type="entry name" value="GPW_gp25"/>
    <property type="match status" value="1"/>
</dbReference>
<dbReference type="InterPro" id="IPR053176">
    <property type="entry name" value="T6SS_TssE1-like"/>
</dbReference>
<dbReference type="InterPro" id="IPR017737">
    <property type="entry name" value="TssE1-like"/>
</dbReference>
<dbReference type="Gene3D" id="3.10.450.40">
    <property type="match status" value="1"/>
</dbReference>
<reference evidence="2 3" key="1">
    <citation type="submission" date="2016-06" db="EMBL/GenBank/DDBJ databases">
        <authorList>
            <person name="Kjaerup R.B."/>
            <person name="Dalgaard T.S."/>
            <person name="Juul-Madsen H.R."/>
        </authorList>
    </citation>
    <scope>NUCLEOTIDE SEQUENCE [LARGE SCALE GENOMIC DNA]</scope>
    <source>
        <strain evidence="2 3">1S159</strain>
    </source>
</reference>
<dbReference type="NCBIfam" id="TIGR03357">
    <property type="entry name" value="VI_zyme"/>
    <property type="match status" value="1"/>
</dbReference>
<gene>
    <name evidence="2" type="ORF">A6E04_09860</name>
</gene>
<protein>
    <submittedName>
        <fullName evidence="2">Type VI secretion protein</fullName>
    </submittedName>
</protein>
<feature type="domain" description="IraD/Gp25-like" evidence="1">
    <location>
        <begin position="26"/>
        <end position="114"/>
    </location>
</feature>